<accession>A0A9X6YMU3</accession>
<evidence type="ECO:0000313" key="1">
    <source>
        <dbReference type="EMBL" id="PEN97904.1"/>
    </source>
</evidence>
<protein>
    <recommendedName>
        <fullName evidence="3">DNA primase</fullName>
    </recommendedName>
</protein>
<dbReference type="EMBL" id="NUAN01000071">
    <property type="protein sequence ID" value="PEN97904.1"/>
    <property type="molecule type" value="Genomic_DNA"/>
</dbReference>
<proteinExistence type="predicted"/>
<reference evidence="1 2" key="1">
    <citation type="submission" date="2017-09" db="EMBL/GenBank/DDBJ databases">
        <title>Large-scale bioinformatics analysis of Bacillus genomes uncovers conserved roles of natural products in bacterial physiology.</title>
        <authorList>
            <consortium name="Agbiome Team Llc"/>
            <person name="Bleich R.M."/>
            <person name="Kirk G.J."/>
            <person name="Santa Maria K.C."/>
            <person name="Allen S.E."/>
            <person name="Farag S."/>
            <person name="Shank E.A."/>
            <person name="Bowers A."/>
        </authorList>
    </citation>
    <scope>NUCLEOTIDE SEQUENCE [LARGE SCALE GENOMIC DNA]</scope>
    <source>
        <strain evidence="1 2">AFS027647</strain>
    </source>
</reference>
<comment type="caution">
    <text evidence="1">The sequence shown here is derived from an EMBL/GenBank/DDBJ whole genome shotgun (WGS) entry which is preliminary data.</text>
</comment>
<dbReference type="Proteomes" id="UP000220691">
    <property type="component" value="Unassembled WGS sequence"/>
</dbReference>
<organism evidence="1 2">
    <name type="scientific">Bacillus cereus</name>
    <dbReference type="NCBI Taxonomy" id="1396"/>
    <lineage>
        <taxon>Bacteria</taxon>
        <taxon>Bacillati</taxon>
        <taxon>Bacillota</taxon>
        <taxon>Bacilli</taxon>
        <taxon>Bacillales</taxon>
        <taxon>Bacillaceae</taxon>
        <taxon>Bacillus</taxon>
        <taxon>Bacillus cereus group</taxon>
    </lineage>
</organism>
<sequence>MVRLQYQQFYCIGDEIMNAYEVKEYLKEDLQRVEKLLEEVGCHGMWRTGDEIRCAPPDSQSHTAIAVNIDTMYCCWYKQDDTFRGDILSLIQLLRKEPFTESFRFVRSLFGIGGSFKKEDKKDLLAMFKEIRKQHRVIENIDEIEIPKFGMETLRDFIMLPHMSLFYEGIMPQTAELFNVCYDPMLDRVLFPHSNYDDKNAIVGITGRTTLDTKVLKEMKIPKYWNYIKGYKKMYNLYGFSHSVEFLSEHKKLIIFEAEKSVLKNFTQTRNKGYSCAVGGHEISDVQVQIILQNVPMDVEIIIAFDKDVMTMVNKETGEHIGEKYLIDTAKRFSKFRKTSYIYDDNDVLGEKDSPIDLGYKIFHELLESRRVV</sequence>
<name>A0A9X6YMU3_BACCE</name>
<evidence type="ECO:0008006" key="3">
    <source>
        <dbReference type="Google" id="ProtNLM"/>
    </source>
</evidence>
<dbReference type="SUPFAM" id="SSF56731">
    <property type="entry name" value="DNA primase core"/>
    <property type="match status" value="1"/>
</dbReference>
<evidence type="ECO:0000313" key="2">
    <source>
        <dbReference type="Proteomes" id="UP000220691"/>
    </source>
</evidence>
<gene>
    <name evidence="1" type="ORF">CN553_12775</name>
</gene>
<dbReference type="AlphaFoldDB" id="A0A9X6YMU3"/>